<gene>
    <name evidence="1" type="ORF">HRR80_009220</name>
</gene>
<dbReference type="EMBL" id="JAJGCB010000033">
    <property type="protein sequence ID" value="KAJ8986630.1"/>
    <property type="molecule type" value="Genomic_DNA"/>
</dbReference>
<sequence length="182" mass="19799">MVLNLRSSAEAEQALQEALEKTRRERSSNRDGTPRAAVLKVLVVDKTEIGALLKSPAARGLTGELFSTQTLRGEIIAASMAAGGMNHHSWLNAIAGLSTLLKRQGMLEEAGESFKGGSSNCLQRFFGLEGIHRWIRTKKEIQGLMAADVFANRPIDAKVLQYCLCQRRRPFAGSACGVLKSD</sequence>
<dbReference type="AlphaFoldDB" id="A0AAN6EK51"/>
<name>A0AAN6EK51_EXODE</name>
<dbReference type="Proteomes" id="UP001161757">
    <property type="component" value="Unassembled WGS sequence"/>
</dbReference>
<proteinExistence type="predicted"/>
<comment type="caution">
    <text evidence="1">The sequence shown here is derived from an EMBL/GenBank/DDBJ whole genome shotgun (WGS) entry which is preliminary data.</text>
</comment>
<evidence type="ECO:0000313" key="1">
    <source>
        <dbReference type="EMBL" id="KAJ8986630.1"/>
    </source>
</evidence>
<reference evidence="1" key="1">
    <citation type="submission" date="2023-01" db="EMBL/GenBank/DDBJ databases">
        <title>Exophiala dermititidis isolated from Cystic Fibrosis Patient.</title>
        <authorList>
            <person name="Kurbessoian T."/>
            <person name="Crocker A."/>
            <person name="Murante D."/>
            <person name="Hogan D.A."/>
            <person name="Stajich J.E."/>
        </authorList>
    </citation>
    <scope>NUCLEOTIDE SEQUENCE</scope>
    <source>
        <strain evidence="1">Ex8</strain>
    </source>
</reference>
<protein>
    <submittedName>
        <fullName evidence="1">Uncharacterized protein</fullName>
    </submittedName>
</protein>
<evidence type="ECO:0000313" key="2">
    <source>
        <dbReference type="Proteomes" id="UP001161757"/>
    </source>
</evidence>
<accession>A0AAN6EK51</accession>
<organism evidence="1 2">
    <name type="scientific">Exophiala dermatitidis</name>
    <name type="common">Black yeast-like fungus</name>
    <name type="synonym">Wangiella dermatitidis</name>
    <dbReference type="NCBI Taxonomy" id="5970"/>
    <lineage>
        <taxon>Eukaryota</taxon>
        <taxon>Fungi</taxon>
        <taxon>Dikarya</taxon>
        <taxon>Ascomycota</taxon>
        <taxon>Pezizomycotina</taxon>
        <taxon>Eurotiomycetes</taxon>
        <taxon>Chaetothyriomycetidae</taxon>
        <taxon>Chaetothyriales</taxon>
        <taxon>Herpotrichiellaceae</taxon>
        <taxon>Exophiala</taxon>
    </lineage>
</organism>